<dbReference type="Gene3D" id="3.10.620.30">
    <property type="match status" value="1"/>
</dbReference>
<dbReference type="InterPro" id="IPR052901">
    <property type="entry name" value="Bact_TGase-like"/>
</dbReference>
<dbReference type="PANTHER" id="PTHR42736:SF1">
    <property type="entry name" value="PROTEIN-GLUTAMINE GAMMA-GLUTAMYLTRANSFERASE"/>
    <property type="match status" value="1"/>
</dbReference>
<proteinExistence type="predicted"/>
<sequence>MSTATTLLRAAGAMLLTVVAAFAWWPVHADGAFVLLVCVTAPAASALALLARVRSWPAVALGGAGVALWLVLGVPLAVPSLALGRVLPTPEGLFELAAGLIEGWRGLLTIALPVGDYQALLVPVFTLVLVSALIATGAALSERWAVLAVVPPAAVLVEGTAFGASVGPAPAAQVGLGAVFGVLVVVWAAWTGTARRGNGSAPAARRSGRRPRAVPTVAVVVAGAGVVAVVAGLWFSAGPGAVRVVARDAVEPGFDAAAMPSPLSSFRAGFVADRAEAVEFMVSGVPAGTRLAVARLDEFDGVVFRVSDDDGLERVTGAIGVAPPGGSTTSEGSSTAASSSSSAAMAVQVEDYTGAFVPTAGTPEEVRFTGERAQSLQNGVYSDSELATVAVAVPLGSGDGYTLVYSPAERAAPVGRELATLTPGMPGATDPGTPDDSVVPAAVGARLAEWAPADAAPGLRLEGIVAGLRSGYVSHGQAGEPASRSGHSTARLQQLLTDSPMLGDAEQYAAAGALLARAAGFPARVVVGYVVPRPGEEGDVPGGTVAGEGAATDARGAATDASGAAMDASGAATDARSAATAAIAVRGRDTAAWVEVLTHEQGWVTLDVTPESRPVPPAVAEDDPIAVEPPRIVDPAPEPADRGTEPSVTATENDDDSPLPQTEPWWGIAAVVAGTVVALLLVAAIPFMVILLMKRARRRRRHRAPPRASAAGAWDELIDSARDHGLPPPPRATRRESALVLAGDSGGVRLAERVDAAVFAPEVPRAEQVDELWQASDRERRALGEHRSRWGRLRAALSTRSLRTYHGTDTRNG</sequence>
<evidence type="ECO:0008006" key="7">
    <source>
        <dbReference type="Google" id="ProtNLM"/>
    </source>
</evidence>
<dbReference type="InterPro" id="IPR021878">
    <property type="entry name" value="TgpA_N"/>
</dbReference>
<feature type="transmembrane region" description="Helical" evidence="2">
    <location>
        <begin position="171"/>
        <end position="192"/>
    </location>
</feature>
<dbReference type="Pfam" id="PF01841">
    <property type="entry name" value="Transglut_core"/>
    <property type="match status" value="1"/>
</dbReference>
<evidence type="ECO:0000256" key="2">
    <source>
        <dbReference type="SAM" id="Phobius"/>
    </source>
</evidence>
<evidence type="ECO:0000313" key="5">
    <source>
        <dbReference type="EMBL" id="GAA2223608.1"/>
    </source>
</evidence>
<comment type="caution">
    <text evidence="5">The sequence shown here is derived from an EMBL/GenBank/DDBJ whole genome shotgun (WGS) entry which is preliminary data.</text>
</comment>
<feature type="transmembrane region" description="Helical" evidence="2">
    <location>
        <begin position="7"/>
        <end position="25"/>
    </location>
</feature>
<feature type="transmembrane region" description="Helical" evidence="2">
    <location>
        <begin position="665"/>
        <end position="693"/>
    </location>
</feature>
<protein>
    <recommendedName>
        <fullName evidence="7">Transglutaminase-like domain-containing protein</fullName>
    </recommendedName>
</protein>
<gene>
    <name evidence="5" type="ORF">GCM10009851_03510</name>
</gene>
<reference evidence="6" key="1">
    <citation type="journal article" date="2019" name="Int. J. Syst. Evol. Microbiol.">
        <title>The Global Catalogue of Microorganisms (GCM) 10K type strain sequencing project: providing services to taxonomists for standard genome sequencing and annotation.</title>
        <authorList>
            <consortium name="The Broad Institute Genomics Platform"/>
            <consortium name="The Broad Institute Genome Sequencing Center for Infectious Disease"/>
            <person name="Wu L."/>
            <person name="Ma J."/>
        </authorList>
    </citation>
    <scope>NUCLEOTIDE SEQUENCE [LARGE SCALE GENOMIC DNA]</scope>
    <source>
        <strain evidence="6">JCM 16117</strain>
    </source>
</reference>
<feature type="compositionally biased region" description="Low complexity" evidence="1">
    <location>
        <begin position="325"/>
        <end position="341"/>
    </location>
</feature>
<dbReference type="SUPFAM" id="SSF54001">
    <property type="entry name" value="Cysteine proteinases"/>
    <property type="match status" value="1"/>
</dbReference>
<dbReference type="RefSeq" id="WP_259477712.1">
    <property type="nucleotide sequence ID" value="NZ_BAAAQY010000001.1"/>
</dbReference>
<evidence type="ECO:0000256" key="1">
    <source>
        <dbReference type="SAM" id="MobiDB-lite"/>
    </source>
</evidence>
<accession>A0ABP5Q278</accession>
<feature type="transmembrane region" description="Helical" evidence="2">
    <location>
        <begin position="144"/>
        <end position="165"/>
    </location>
</feature>
<keyword evidence="6" id="KW-1185">Reference proteome</keyword>
<feature type="domain" description="Protein-glutamine gamma-glutamyltransferase TgpA N-terminal" evidence="4">
    <location>
        <begin position="15"/>
        <end position="410"/>
    </location>
</feature>
<dbReference type="InterPro" id="IPR038765">
    <property type="entry name" value="Papain-like_cys_pep_sf"/>
</dbReference>
<keyword evidence="2" id="KW-1133">Transmembrane helix</keyword>
<feature type="transmembrane region" description="Helical" evidence="2">
    <location>
        <begin position="31"/>
        <end position="51"/>
    </location>
</feature>
<feature type="transmembrane region" description="Helical" evidence="2">
    <location>
        <begin position="117"/>
        <end position="137"/>
    </location>
</feature>
<feature type="transmembrane region" description="Helical" evidence="2">
    <location>
        <begin position="213"/>
        <end position="235"/>
    </location>
</feature>
<keyword evidence="2" id="KW-0812">Transmembrane</keyword>
<dbReference type="Pfam" id="PF11992">
    <property type="entry name" value="TgpA_N"/>
    <property type="match status" value="1"/>
</dbReference>
<dbReference type="InterPro" id="IPR002931">
    <property type="entry name" value="Transglutaminase-like"/>
</dbReference>
<evidence type="ECO:0000259" key="3">
    <source>
        <dbReference type="Pfam" id="PF01841"/>
    </source>
</evidence>
<name>A0ABP5Q278_9MICO</name>
<evidence type="ECO:0000313" key="6">
    <source>
        <dbReference type="Proteomes" id="UP001500929"/>
    </source>
</evidence>
<feature type="transmembrane region" description="Helical" evidence="2">
    <location>
        <begin position="58"/>
        <end position="78"/>
    </location>
</feature>
<evidence type="ECO:0000259" key="4">
    <source>
        <dbReference type="Pfam" id="PF11992"/>
    </source>
</evidence>
<feature type="region of interest" description="Disordered" evidence="1">
    <location>
        <begin position="614"/>
        <end position="661"/>
    </location>
</feature>
<keyword evidence="2" id="KW-0472">Membrane</keyword>
<feature type="region of interest" description="Disordered" evidence="1">
    <location>
        <begin position="316"/>
        <end position="341"/>
    </location>
</feature>
<organism evidence="5 6">
    <name type="scientific">Herbiconiux moechotypicola</name>
    <dbReference type="NCBI Taxonomy" id="637393"/>
    <lineage>
        <taxon>Bacteria</taxon>
        <taxon>Bacillati</taxon>
        <taxon>Actinomycetota</taxon>
        <taxon>Actinomycetes</taxon>
        <taxon>Micrococcales</taxon>
        <taxon>Microbacteriaceae</taxon>
        <taxon>Herbiconiux</taxon>
    </lineage>
</organism>
<feature type="domain" description="Transglutaminase-like" evidence="3">
    <location>
        <begin position="483"/>
        <end position="607"/>
    </location>
</feature>
<dbReference type="Proteomes" id="UP001500929">
    <property type="component" value="Unassembled WGS sequence"/>
</dbReference>
<dbReference type="PANTHER" id="PTHR42736">
    <property type="entry name" value="PROTEIN-GLUTAMINE GAMMA-GLUTAMYLTRANSFERASE"/>
    <property type="match status" value="1"/>
</dbReference>
<dbReference type="EMBL" id="BAAAQY010000001">
    <property type="protein sequence ID" value="GAA2223608.1"/>
    <property type="molecule type" value="Genomic_DNA"/>
</dbReference>